<feature type="non-terminal residue" evidence="17">
    <location>
        <position position="1"/>
    </location>
</feature>
<keyword evidence="5 17" id="KW-0808">Transferase</keyword>
<comment type="caution">
    <text evidence="17">The sequence shown here is derived from an EMBL/GenBank/DDBJ whole genome shotgun (WGS) entry which is preliminary data.</text>
</comment>
<comment type="subcellular location">
    <subcellularLocation>
        <location evidence="1">Cytoplasm</location>
    </subcellularLocation>
</comment>
<accession>T1AJA1</accession>
<evidence type="ECO:0000313" key="17">
    <source>
        <dbReference type="EMBL" id="EQD57382.1"/>
    </source>
</evidence>
<evidence type="ECO:0000256" key="6">
    <source>
        <dbReference type="ARBA" id="ARBA00022960"/>
    </source>
</evidence>
<keyword evidence="3" id="KW-0963">Cytoplasm</keyword>
<evidence type="ECO:0000256" key="4">
    <source>
        <dbReference type="ARBA" id="ARBA00022618"/>
    </source>
</evidence>
<gene>
    <name evidence="17" type="ORF">B1B_08831</name>
</gene>
<dbReference type="EMBL" id="AUZY01005794">
    <property type="protein sequence ID" value="EQD57382.1"/>
    <property type="molecule type" value="Genomic_DNA"/>
</dbReference>
<dbReference type="GO" id="GO:0008760">
    <property type="term" value="F:UDP-N-acetylglucosamine 1-carboxyvinyltransferase activity"/>
    <property type="evidence" value="ECO:0007669"/>
    <property type="project" value="UniProtKB-EC"/>
</dbReference>
<keyword evidence="4" id="KW-0132">Cell division</keyword>
<comment type="similarity">
    <text evidence="10">Belongs to the EPSP synthase family. MurA subfamily.</text>
</comment>
<evidence type="ECO:0000256" key="2">
    <source>
        <dbReference type="ARBA" id="ARBA00004752"/>
    </source>
</evidence>
<evidence type="ECO:0000256" key="9">
    <source>
        <dbReference type="ARBA" id="ARBA00023316"/>
    </source>
</evidence>
<dbReference type="PANTHER" id="PTHR43783">
    <property type="entry name" value="UDP-N-ACETYLGLUCOSAMINE 1-CARBOXYVINYLTRANSFERASE"/>
    <property type="match status" value="1"/>
</dbReference>
<keyword evidence="6" id="KW-0133">Cell shape</keyword>
<feature type="domain" description="Enolpyruvate transferase" evidence="16">
    <location>
        <begin position="6"/>
        <end position="58"/>
    </location>
</feature>
<evidence type="ECO:0000256" key="11">
    <source>
        <dbReference type="ARBA" id="ARBA00039108"/>
    </source>
</evidence>
<organism evidence="17">
    <name type="scientific">mine drainage metagenome</name>
    <dbReference type="NCBI Taxonomy" id="410659"/>
    <lineage>
        <taxon>unclassified sequences</taxon>
        <taxon>metagenomes</taxon>
        <taxon>ecological metagenomes</taxon>
    </lineage>
</organism>
<dbReference type="GO" id="GO:0009252">
    <property type="term" value="P:peptidoglycan biosynthetic process"/>
    <property type="evidence" value="ECO:0007669"/>
    <property type="project" value="UniProtKB-KW"/>
</dbReference>
<dbReference type="AlphaFoldDB" id="T1AJA1"/>
<evidence type="ECO:0000256" key="8">
    <source>
        <dbReference type="ARBA" id="ARBA00023306"/>
    </source>
</evidence>
<evidence type="ECO:0000256" key="5">
    <source>
        <dbReference type="ARBA" id="ARBA00022679"/>
    </source>
</evidence>
<sequence length="69" mass="7477">GHHAMIRGVDHLVGTSVRGTDIRATAALVLAGLVARGETSVDGLEHVERGYDDFVRRLTTLGARVERRL</sequence>
<dbReference type="GO" id="GO:0008360">
    <property type="term" value="P:regulation of cell shape"/>
    <property type="evidence" value="ECO:0007669"/>
    <property type="project" value="UniProtKB-KW"/>
</dbReference>
<evidence type="ECO:0000256" key="10">
    <source>
        <dbReference type="ARBA" id="ARBA00038367"/>
    </source>
</evidence>
<dbReference type="GO" id="GO:0005737">
    <property type="term" value="C:cytoplasm"/>
    <property type="evidence" value="ECO:0007669"/>
    <property type="project" value="UniProtKB-SubCell"/>
</dbReference>
<name>T1AJA1_9ZZZZ</name>
<reference evidence="17" key="2">
    <citation type="journal article" date="2014" name="ISME J.">
        <title>Microbial stratification in low pH oxic and suboxic macroscopic growths along an acid mine drainage.</title>
        <authorList>
            <person name="Mendez-Garcia C."/>
            <person name="Mesa V."/>
            <person name="Sprenger R.R."/>
            <person name="Richter M."/>
            <person name="Diez M.S."/>
            <person name="Solano J."/>
            <person name="Bargiela R."/>
            <person name="Golyshina O.V."/>
            <person name="Manteca A."/>
            <person name="Ramos J.L."/>
            <person name="Gallego J.R."/>
            <person name="Llorente I."/>
            <person name="Martins Dos Santos V.A."/>
            <person name="Jensen O.N."/>
            <person name="Pelaez A.I."/>
            <person name="Sanchez J."/>
            <person name="Ferrer M."/>
        </authorList>
    </citation>
    <scope>NUCLEOTIDE SEQUENCE</scope>
</reference>
<evidence type="ECO:0000256" key="7">
    <source>
        <dbReference type="ARBA" id="ARBA00022984"/>
    </source>
</evidence>
<dbReference type="InterPro" id="IPR050068">
    <property type="entry name" value="MurA_subfamily"/>
</dbReference>
<dbReference type="EC" id="2.5.1.7" evidence="11"/>
<dbReference type="InterPro" id="IPR036968">
    <property type="entry name" value="Enolpyruvate_Tfrase_sf"/>
</dbReference>
<dbReference type="Pfam" id="PF00275">
    <property type="entry name" value="EPSP_synthase"/>
    <property type="match status" value="1"/>
</dbReference>
<protein>
    <recommendedName>
        <fullName evidence="12">UDP-N-acetylglucosamine 1-carboxyvinyltransferase</fullName>
        <ecNumber evidence="11">2.5.1.7</ecNumber>
    </recommendedName>
    <alternativeName>
        <fullName evidence="13">Enoylpyruvate transferase</fullName>
    </alternativeName>
    <alternativeName>
        <fullName evidence="14">UDP-N-acetylglucosamine enolpyruvyl transferase</fullName>
    </alternativeName>
</protein>
<evidence type="ECO:0000256" key="14">
    <source>
        <dbReference type="ARBA" id="ARBA00042842"/>
    </source>
</evidence>
<evidence type="ECO:0000256" key="15">
    <source>
        <dbReference type="ARBA" id="ARBA00047527"/>
    </source>
</evidence>
<dbReference type="InterPro" id="IPR001986">
    <property type="entry name" value="Enolpyruvate_Tfrase_dom"/>
</dbReference>
<evidence type="ECO:0000256" key="13">
    <source>
        <dbReference type="ARBA" id="ARBA00042443"/>
    </source>
</evidence>
<comment type="catalytic activity">
    <reaction evidence="15">
        <text>phosphoenolpyruvate + UDP-N-acetyl-alpha-D-glucosamine = UDP-N-acetyl-3-O-(1-carboxyvinyl)-alpha-D-glucosamine + phosphate</text>
        <dbReference type="Rhea" id="RHEA:18681"/>
        <dbReference type="ChEBI" id="CHEBI:43474"/>
        <dbReference type="ChEBI" id="CHEBI:57705"/>
        <dbReference type="ChEBI" id="CHEBI:58702"/>
        <dbReference type="ChEBI" id="CHEBI:68483"/>
        <dbReference type="EC" id="2.5.1.7"/>
    </reaction>
</comment>
<keyword evidence="9" id="KW-0961">Cell wall biogenesis/degradation</keyword>
<dbReference type="InterPro" id="IPR013792">
    <property type="entry name" value="RNA3'P_cycl/enolpyr_Trfase_a/b"/>
</dbReference>
<evidence type="ECO:0000256" key="1">
    <source>
        <dbReference type="ARBA" id="ARBA00004496"/>
    </source>
</evidence>
<dbReference type="GO" id="GO:0071555">
    <property type="term" value="P:cell wall organization"/>
    <property type="evidence" value="ECO:0007669"/>
    <property type="project" value="UniProtKB-KW"/>
</dbReference>
<dbReference type="GO" id="GO:0051301">
    <property type="term" value="P:cell division"/>
    <property type="evidence" value="ECO:0007669"/>
    <property type="project" value="UniProtKB-KW"/>
</dbReference>
<dbReference type="SUPFAM" id="SSF55205">
    <property type="entry name" value="EPT/RTPC-like"/>
    <property type="match status" value="1"/>
</dbReference>
<comment type="pathway">
    <text evidence="2">Cell wall biogenesis; peptidoglycan biosynthesis.</text>
</comment>
<dbReference type="Gene3D" id="3.65.10.10">
    <property type="entry name" value="Enolpyruvate transferase domain"/>
    <property type="match status" value="1"/>
</dbReference>
<reference evidence="17" key="1">
    <citation type="submission" date="2013-08" db="EMBL/GenBank/DDBJ databases">
        <authorList>
            <person name="Mendez C."/>
            <person name="Richter M."/>
            <person name="Ferrer M."/>
            <person name="Sanchez J."/>
        </authorList>
    </citation>
    <scope>NUCLEOTIDE SEQUENCE</scope>
</reference>
<evidence type="ECO:0000256" key="12">
    <source>
        <dbReference type="ARBA" id="ARBA00039754"/>
    </source>
</evidence>
<proteinExistence type="inferred from homology"/>
<evidence type="ECO:0000256" key="3">
    <source>
        <dbReference type="ARBA" id="ARBA00022490"/>
    </source>
</evidence>
<dbReference type="PANTHER" id="PTHR43783:SF1">
    <property type="entry name" value="UDP-N-ACETYLGLUCOSAMINE 1-CARBOXYVINYLTRANSFERASE"/>
    <property type="match status" value="1"/>
</dbReference>
<keyword evidence="7" id="KW-0573">Peptidoglycan synthesis</keyword>
<keyword evidence="8" id="KW-0131">Cell cycle</keyword>
<evidence type="ECO:0000259" key="16">
    <source>
        <dbReference type="Pfam" id="PF00275"/>
    </source>
</evidence>